<organism evidence="2 3">
    <name type="scientific">Alkalihalophilus pseudofirmus</name>
    <name type="common">Bacillus pseudofirmus</name>
    <dbReference type="NCBI Taxonomy" id="79885"/>
    <lineage>
        <taxon>Bacteria</taxon>
        <taxon>Bacillati</taxon>
        <taxon>Bacillota</taxon>
        <taxon>Bacilli</taxon>
        <taxon>Bacillales</taxon>
        <taxon>Bacillaceae</taxon>
        <taxon>Alkalihalophilus</taxon>
    </lineage>
</organism>
<reference evidence="2" key="1">
    <citation type="submission" date="2023-10" db="EMBL/GenBank/DDBJ databases">
        <title>Screening of Alkalihalophilus pseudofirmusBZ-TG-HK211 and Its Alleviation of Salt Stress on Rapeseed Growth.</title>
        <authorList>
            <person name="Zhao B."/>
            <person name="Guo T."/>
        </authorList>
    </citation>
    <scope>NUCLEOTIDE SEQUENCE</scope>
    <source>
        <strain evidence="2">BZ-TG-HK211</strain>
    </source>
</reference>
<protein>
    <submittedName>
        <fullName evidence="2">Aminoglycoside phosphotransferase family protein</fullName>
        <ecNumber evidence="2">2.7.1.-</ecNumber>
    </submittedName>
</protein>
<dbReference type="AlphaFoldDB" id="A0AAJ2KW15"/>
<gene>
    <name evidence="2" type="ORF">RYX45_07060</name>
</gene>
<proteinExistence type="predicted"/>
<dbReference type="EMBL" id="JAWJAY010000001">
    <property type="protein sequence ID" value="MDV2884933.1"/>
    <property type="molecule type" value="Genomic_DNA"/>
</dbReference>
<dbReference type="SUPFAM" id="SSF56112">
    <property type="entry name" value="Protein kinase-like (PK-like)"/>
    <property type="match status" value="1"/>
</dbReference>
<keyword evidence="2" id="KW-0808">Transferase</keyword>
<dbReference type="RefSeq" id="WP_323466360.1">
    <property type="nucleotide sequence ID" value="NZ_CP144224.1"/>
</dbReference>
<feature type="domain" description="Aminoglycoside phosphotransferase" evidence="1">
    <location>
        <begin position="5"/>
        <end position="212"/>
    </location>
</feature>
<evidence type="ECO:0000313" key="2">
    <source>
        <dbReference type="EMBL" id="MDV2884933.1"/>
    </source>
</evidence>
<dbReference type="EC" id="2.7.1.-" evidence="2"/>
<dbReference type="PANTHER" id="PTHR21310">
    <property type="entry name" value="AMINOGLYCOSIDE PHOSPHOTRANSFERASE-RELATED-RELATED"/>
    <property type="match status" value="1"/>
</dbReference>
<evidence type="ECO:0000259" key="1">
    <source>
        <dbReference type="Pfam" id="PF01636"/>
    </source>
</evidence>
<dbReference type="Pfam" id="PF01636">
    <property type="entry name" value="APH"/>
    <property type="match status" value="1"/>
</dbReference>
<dbReference type="InterPro" id="IPR002575">
    <property type="entry name" value="Aminoglycoside_PTrfase"/>
</dbReference>
<dbReference type="Proteomes" id="UP001285636">
    <property type="component" value="Unassembled WGS sequence"/>
</dbReference>
<accession>A0AAJ2KW15</accession>
<dbReference type="InterPro" id="IPR011009">
    <property type="entry name" value="Kinase-like_dom_sf"/>
</dbReference>
<comment type="caution">
    <text evidence="2">The sequence shown here is derived from an EMBL/GenBank/DDBJ whole genome shotgun (WGS) entry which is preliminary data.</text>
</comment>
<dbReference type="Gene3D" id="3.90.1200.10">
    <property type="match status" value="1"/>
</dbReference>
<name>A0AAJ2KW15_ALKPS</name>
<dbReference type="GO" id="GO:0016740">
    <property type="term" value="F:transferase activity"/>
    <property type="evidence" value="ECO:0007669"/>
    <property type="project" value="UniProtKB-KW"/>
</dbReference>
<sequence>MILDTPIASGNTAEIYLIDGRIIKIFKDHLPPAEAGYEANKQRHAYEAGLFVPEVFDVTRINQKQAIVMEYIKGKTMGELLMENMELAEDYINLSIVVQQRIHSVNTVNLESMEAKLARKIKAANQLHQEKRSYLLQKLSRMKYEKKLCHGDFHLFNLIVTEDDRVSIIDWVDASSGDILADVCRTYLLYQPFSEELAELYLQLYCQKSGLAKEDILRWIPILAAARLSEHVSAAEAECLIKCIEYHINLE</sequence>
<evidence type="ECO:0000313" key="3">
    <source>
        <dbReference type="Proteomes" id="UP001285636"/>
    </source>
</evidence>
<dbReference type="InterPro" id="IPR051678">
    <property type="entry name" value="AGP_Transferase"/>
</dbReference>